<dbReference type="AlphaFoldDB" id="A0A5C8P293"/>
<evidence type="ECO:0000313" key="3">
    <source>
        <dbReference type="Proteomes" id="UP000321548"/>
    </source>
</evidence>
<protein>
    <submittedName>
        <fullName evidence="2">AlpA family phage regulatory protein</fullName>
    </submittedName>
</protein>
<dbReference type="Pfam" id="PF05930">
    <property type="entry name" value="Phage_AlpA"/>
    <property type="match status" value="1"/>
</dbReference>
<dbReference type="OrthoDB" id="9182156at2"/>
<gene>
    <name evidence="2" type="ORF">FHP08_06605</name>
</gene>
<dbReference type="InterPro" id="IPR010260">
    <property type="entry name" value="AlpA"/>
</dbReference>
<reference evidence="2 3" key="1">
    <citation type="submission" date="2019-06" db="EMBL/GenBank/DDBJ databases">
        <title>Quisquiliibacterium sp. nov., isolated from a maize field.</title>
        <authorList>
            <person name="Lin S.-Y."/>
            <person name="Tsai C.-F."/>
            <person name="Young C.-C."/>
        </authorList>
    </citation>
    <scope>NUCLEOTIDE SEQUENCE [LARGE SCALE GENOMIC DNA]</scope>
    <source>
        <strain evidence="2 3">CC-CFT501</strain>
    </source>
</reference>
<dbReference type="RefSeq" id="WP_147703521.1">
    <property type="nucleotide sequence ID" value="NZ_VDUY01000002.1"/>
</dbReference>
<keyword evidence="3" id="KW-1185">Reference proteome</keyword>
<name>A0A5C8P293_9BURK</name>
<accession>A0A5C8P293</accession>
<sequence length="108" mass="11376">MEAMRILRKPEAAKILGLAVSSLDDLRRSSRTFPKAIQLSARSVGFLESELHEWIASRPRVTVASAGAAATDPKRAAEQHIEDTGGAEAAPVAARGRKRSNAAAAVSA</sequence>
<comment type="caution">
    <text evidence="2">The sequence shown here is derived from an EMBL/GenBank/DDBJ whole genome shotgun (WGS) entry which is preliminary data.</text>
</comment>
<dbReference type="EMBL" id="VDUY01000002">
    <property type="protein sequence ID" value="TXL67273.1"/>
    <property type="molecule type" value="Genomic_DNA"/>
</dbReference>
<evidence type="ECO:0000256" key="1">
    <source>
        <dbReference type="SAM" id="MobiDB-lite"/>
    </source>
</evidence>
<feature type="compositionally biased region" description="Basic and acidic residues" evidence="1">
    <location>
        <begin position="72"/>
        <end position="83"/>
    </location>
</feature>
<evidence type="ECO:0000313" key="2">
    <source>
        <dbReference type="EMBL" id="TXL67273.1"/>
    </source>
</evidence>
<organism evidence="2 3">
    <name type="scientific">Zeimonas arvi</name>
    <dbReference type="NCBI Taxonomy" id="2498847"/>
    <lineage>
        <taxon>Bacteria</taxon>
        <taxon>Pseudomonadati</taxon>
        <taxon>Pseudomonadota</taxon>
        <taxon>Betaproteobacteria</taxon>
        <taxon>Burkholderiales</taxon>
        <taxon>Burkholderiaceae</taxon>
        <taxon>Zeimonas</taxon>
    </lineage>
</organism>
<dbReference type="Proteomes" id="UP000321548">
    <property type="component" value="Unassembled WGS sequence"/>
</dbReference>
<proteinExistence type="predicted"/>
<feature type="region of interest" description="Disordered" evidence="1">
    <location>
        <begin position="67"/>
        <end position="108"/>
    </location>
</feature>